<organism evidence="1 2">
    <name type="scientific">Herbidospora solisilvae</name>
    <dbReference type="NCBI Taxonomy" id="2696284"/>
    <lineage>
        <taxon>Bacteria</taxon>
        <taxon>Bacillati</taxon>
        <taxon>Actinomycetota</taxon>
        <taxon>Actinomycetes</taxon>
        <taxon>Streptosporangiales</taxon>
        <taxon>Streptosporangiaceae</taxon>
        <taxon>Herbidospora</taxon>
    </lineage>
</organism>
<comment type="caution">
    <text evidence="1">The sequence shown here is derived from an EMBL/GenBank/DDBJ whole genome shotgun (WGS) entry which is preliminary data.</text>
</comment>
<accession>A0A7C9NBC9</accession>
<dbReference type="RefSeq" id="WP_161477801.1">
    <property type="nucleotide sequence ID" value="NZ_WXEW01000001.1"/>
</dbReference>
<evidence type="ECO:0000313" key="1">
    <source>
        <dbReference type="EMBL" id="NAS20275.1"/>
    </source>
</evidence>
<reference evidence="1 2" key="1">
    <citation type="submission" date="2020-01" db="EMBL/GenBank/DDBJ databases">
        <title>Herbidospora sp. NEAU-GS84 nov., a novel actinomycete isolated from soil.</title>
        <authorList>
            <person name="Han L."/>
        </authorList>
    </citation>
    <scope>NUCLEOTIDE SEQUENCE [LARGE SCALE GENOMIC DNA]</scope>
    <source>
        <strain evidence="1 2">NEAU-GS84</strain>
    </source>
</reference>
<proteinExistence type="predicted"/>
<protein>
    <recommendedName>
        <fullName evidence="3">Abortive infection protein</fullName>
    </recommendedName>
</protein>
<dbReference type="SUPFAM" id="SSF51445">
    <property type="entry name" value="(Trans)glycosidases"/>
    <property type="match status" value="1"/>
</dbReference>
<evidence type="ECO:0000313" key="2">
    <source>
        <dbReference type="Proteomes" id="UP000479526"/>
    </source>
</evidence>
<dbReference type="EMBL" id="WXEW01000001">
    <property type="protein sequence ID" value="NAS20275.1"/>
    <property type="molecule type" value="Genomic_DNA"/>
</dbReference>
<dbReference type="InterPro" id="IPR017853">
    <property type="entry name" value="GH"/>
</dbReference>
<gene>
    <name evidence="1" type="ORF">GT755_01095</name>
</gene>
<dbReference type="AlphaFoldDB" id="A0A7C9NBC9"/>
<name>A0A7C9NBC9_9ACTN</name>
<dbReference type="Proteomes" id="UP000479526">
    <property type="component" value="Unassembled WGS sequence"/>
</dbReference>
<dbReference type="Gene3D" id="3.20.20.80">
    <property type="entry name" value="Glycosidases"/>
    <property type="match status" value="1"/>
</dbReference>
<evidence type="ECO:0008006" key="3">
    <source>
        <dbReference type="Google" id="ProtNLM"/>
    </source>
</evidence>
<keyword evidence="2" id="KW-1185">Reference proteome</keyword>
<sequence>MRTRGINYDTGFADVHARAAGHSTHEPFDPAEVARDMRVIRDELHCTAVRISGQYADRLKAAATAAAHAGLEVWLSPFTCDVTPEEVLDVIADCAEHAERLRRDGAEVVMVTGSEVSLMTTGFLPGETLGERVARMREGVADVPQKVNTFLAEAVRLVRERFGGRVTYSSLPFERVDWTIFDIVATDAGYRSAATAATYRETVRALVEQGRELGKPVSVNEFGCVTFRGAADAGERGDAIVEWSDHGAPARLNREVVRDEEEQARYLREVLAVLDGEGVDGAFWYTFARWDLRGGFDVASGGVVKVLDDGLRWEPKASFHALAHIYGRTPA</sequence>